<proteinExistence type="predicted"/>
<gene>
    <name evidence="2" type="ORF">ACH5RR_026116</name>
</gene>
<dbReference type="AlphaFoldDB" id="A0ABD2Z3U3"/>
<evidence type="ECO:0000313" key="3">
    <source>
        <dbReference type="Proteomes" id="UP001630127"/>
    </source>
</evidence>
<reference evidence="2 3" key="1">
    <citation type="submission" date="2024-11" db="EMBL/GenBank/DDBJ databases">
        <title>A near-complete genome assembly of Cinchona calisaya.</title>
        <authorList>
            <person name="Lian D.C."/>
            <person name="Zhao X.W."/>
            <person name="Wei L."/>
        </authorList>
    </citation>
    <scope>NUCLEOTIDE SEQUENCE [LARGE SCALE GENOMIC DNA]</scope>
    <source>
        <tissue evidence="2">Nenye</tissue>
    </source>
</reference>
<dbReference type="EMBL" id="JBJUIK010000011">
    <property type="protein sequence ID" value="KAL3513399.1"/>
    <property type="molecule type" value="Genomic_DNA"/>
</dbReference>
<keyword evidence="3" id="KW-1185">Reference proteome</keyword>
<name>A0ABD2Z3U3_9GENT</name>
<sequence>MNPRENASAITLRSGKELPSPSVPSSLLPNEEEESKQDKTNSAKVETPQPKVISKPLNSSFTNPLPFPEVFEFNSEDGIEVAITKNLIMDDLKDPKGTLALKEQ</sequence>
<accession>A0ABD2Z3U3</accession>
<comment type="caution">
    <text evidence="2">The sequence shown here is derived from an EMBL/GenBank/DDBJ whole genome shotgun (WGS) entry which is preliminary data.</text>
</comment>
<organism evidence="2 3">
    <name type="scientific">Cinchona calisaya</name>
    <dbReference type="NCBI Taxonomy" id="153742"/>
    <lineage>
        <taxon>Eukaryota</taxon>
        <taxon>Viridiplantae</taxon>
        <taxon>Streptophyta</taxon>
        <taxon>Embryophyta</taxon>
        <taxon>Tracheophyta</taxon>
        <taxon>Spermatophyta</taxon>
        <taxon>Magnoliopsida</taxon>
        <taxon>eudicotyledons</taxon>
        <taxon>Gunneridae</taxon>
        <taxon>Pentapetalae</taxon>
        <taxon>asterids</taxon>
        <taxon>lamiids</taxon>
        <taxon>Gentianales</taxon>
        <taxon>Rubiaceae</taxon>
        <taxon>Cinchonoideae</taxon>
        <taxon>Cinchoneae</taxon>
        <taxon>Cinchona</taxon>
    </lineage>
</organism>
<evidence type="ECO:0000256" key="1">
    <source>
        <dbReference type="SAM" id="MobiDB-lite"/>
    </source>
</evidence>
<evidence type="ECO:0000313" key="2">
    <source>
        <dbReference type="EMBL" id="KAL3513399.1"/>
    </source>
</evidence>
<feature type="region of interest" description="Disordered" evidence="1">
    <location>
        <begin position="1"/>
        <end position="59"/>
    </location>
</feature>
<feature type="compositionally biased region" description="Low complexity" evidence="1">
    <location>
        <begin position="17"/>
        <end position="29"/>
    </location>
</feature>
<dbReference type="Proteomes" id="UP001630127">
    <property type="component" value="Unassembled WGS sequence"/>
</dbReference>
<protein>
    <submittedName>
        <fullName evidence="2">Uncharacterized protein</fullName>
    </submittedName>
</protein>